<gene>
    <name evidence="1" type="ORF">HPB47_027055</name>
</gene>
<comment type="caution">
    <text evidence="1">The sequence shown here is derived from an EMBL/GenBank/DDBJ whole genome shotgun (WGS) entry which is preliminary data.</text>
</comment>
<proteinExistence type="predicted"/>
<protein>
    <submittedName>
        <fullName evidence="1">Uncharacterized protein</fullName>
    </submittedName>
</protein>
<accession>A0AC60PXK2</accession>
<organism evidence="1 2">
    <name type="scientific">Ixodes persulcatus</name>
    <name type="common">Taiga tick</name>
    <dbReference type="NCBI Taxonomy" id="34615"/>
    <lineage>
        <taxon>Eukaryota</taxon>
        <taxon>Metazoa</taxon>
        <taxon>Ecdysozoa</taxon>
        <taxon>Arthropoda</taxon>
        <taxon>Chelicerata</taxon>
        <taxon>Arachnida</taxon>
        <taxon>Acari</taxon>
        <taxon>Parasitiformes</taxon>
        <taxon>Ixodida</taxon>
        <taxon>Ixodoidea</taxon>
        <taxon>Ixodidae</taxon>
        <taxon>Ixodinae</taxon>
        <taxon>Ixodes</taxon>
    </lineage>
</organism>
<dbReference type="Proteomes" id="UP000805193">
    <property type="component" value="Unassembled WGS sequence"/>
</dbReference>
<reference evidence="1 2" key="1">
    <citation type="journal article" date="2020" name="Cell">
        <title>Large-Scale Comparative Analyses of Tick Genomes Elucidate Their Genetic Diversity and Vector Capacities.</title>
        <authorList>
            <consortium name="Tick Genome and Microbiome Consortium (TIGMIC)"/>
            <person name="Jia N."/>
            <person name="Wang J."/>
            <person name="Shi W."/>
            <person name="Du L."/>
            <person name="Sun Y."/>
            <person name="Zhan W."/>
            <person name="Jiang J.F."/>
            <person name="Wang Q."/>
            <person name="Zhang B."/>
            <person name="Ji P."/>
            <person name="Bell-Sakyi L."/>
            <person name="Cui X.M."/>
            <person name="Yuan T.T."/>
            <person name="Jiang B.G."/>
            <person name="Yang W.F."/>
            <person name="Lam T.T."/>
            <person name="Chang Q.C."/>
            <person name="Ding S.J."/>
            <person name="Wang X.J."/>
            <person name="Zhu J.G."/>
            <person name="Ruan X.D."/>
            <person name="Zhao L."/>
            <person name="Wei J.T."/>
            <person name="Ye R.Z."/>
            <person name="Que T.C."/>
            <person name="Du C.H."/>
            <person name="Zhou Y.H."/>
            <person name="Cheng J.X."/>
            <person name="Dai P.F."/>
            <person name="Guo W.B."/>
            <person name="Han X.H."/>
            <person name="Huang E.J."/>
            <person name="Li L.F."/>
            <person name="Wei W."/>
            <person name="Gao Y.C."/>
            <person name="Liu J.Z."/>
            <person name="Shao H.Z."/>
            <person name="Wang X."/>
            <person name="Wang C.C."/>
            <person name="Yang T.C."/>
            <person name="Huo Q.B."/>
            <person name="Li W."/>
            <person name="Chen H.Y."/>
            <person name="Chen S.E."/>
            <person name="Zhou L.G."/>
            <person name="Ni X.B."/>
            <person name="Tian J.H."/>
            <person name="Sheng Y."/>
            <person name="Liu T."/>
            <person name="Pan Y.S."/>
            <person name="Xia L.Y."/>
            <person name="Li J."/>
            <person name="Zhao F."/>
            <person name="Cao W.C."/>
        </authorList>
    </citation>
    <scope>NUCLEOTIDE SEQUENCE [LARGE SCALE GENOMIC DNA]</scope>
    <source>
        <strain evidence="1">Iper-2018</strain>
    </source>
</reference>
<feature type="non-terminal residue" evidence="1">
    <location>
        <position position="1"/>
    </location>
</feature>
<keyword evidence="2" id="KW-1185">Reference proteome</keyword>
<evidence type="ECO:0000313" key="2">
    <source>
        <dbReference type="Proteomes" id="UP000805193"/>
    </source>
</evidence>
<evidence type="ECO:0000313" key="1">
    <source>
        <dbReference type="EMBL" id="KAG0425795.1"/>
    </source>
</evidence>
<name>A0AC60PXK2_IXOPE</name>
<dbReference type="EMBL" id="JABSTQ010009801">
    <property type="protein sequence ID" value="KAG0425795.1"/>
    <property type="molecule type" value="Genomic_DNA"/>
</dbReference>
<sequence>RQSPDTPLVLSLDRRVHRRSLRVFSAAMSRSVDIPVNSTTQTRRRVLAPAVVGVQRCSQAREAGERREGGQGAAQTDKDKISVEIDVEGFKADDVTLKAVGRQLNVRAFCEHTEGDTKIRRELRRNVVLPEGVDVEKIACRLTAENKLVIEIPLPVEKSKGVEYVIPVRCEIARSVSKEGEATTTKTVER</sequence>